<dbReference type="Proteomes" id="UP000827721">
    <property type="component" value="Unassembled WGS sequence"/>
</dbReference>
<evidence type="ECO:0000313" key="5">
    <source>
        <dbReference type="Proteomes" id="UP000827721"/>
    </source>
</evidence>
<evidence type="ECO:0008006" key="6">
    <source>
        <dbReference type="Google" id="ProtNLM"/>
    </source>
</evidence>
<protein>
    <recommendedName>
        <fullName evidence="6">Protein LAZY 1-like</fullName>
    </recommendedName>
</protein>
<name>A0ABQ8I5X5_9ROSI</name>
<keyword evidence="5" id="KW-1185">Reference proteome</keyword>
<comment type="similarity">
    <text evidence="2">Belongs to the LAZY family.</text>
</comment>
<proteinExistence type="inferred from homology"/>
<comment type="caution">
    <text evidence="4">The sequence shown here is derived from an EMBL/GenBank/DDBJ whole genome shotgun (WGS) entry which is preliminary data.</text>
</comment>
<dbReference type="PANTHER" id="PTHR34045:SF11">
    <property type="entry name" value="PH DOMAIN-CONTAINING PROTEIN"/>
    <property type="match status" value="1"/>
</dbReference>
<gene>
    <name evidence="4" type="ORF">JRO89_XS04G0190600</name>
</gene>
<accession>A0ABQ8I5X5</accession>
<organism evidence="4 5">
    <name type="scientific">Xanthoceras sorbifolium</name>
    <dbReference type="NCBI Taxonomy" id="99658"/>
    <lineage>
        <taxon>Eukaryota</taxon>
        <taxon>Viridiplantae</taxon>
        <taxon>Streptophyta</taxon>
        <taxon>Embryophyta</taxon>
        <taxon>Tracheophyta</taxon>
        <taxon>Spermatophyta</taxon>
        <taxon>Magnoliopsida</taxon>
        <taxon>eudicotyledons</taxon>
        <taxon>Gunneridae</taxon>
        <taxon>Pentapetalae</taxon>
        <taxon>rosids</taxon>
        <taxon>malvids</taxon>
        <taxon>Sapindales</taxon>
        <taxon>Sapindaceae</taxon>
        <taxon>Xanthoceroideae</taxon>
        <taxon>Xanthoceras</taxon>
    </lineage>
</organism>
<evidence type="ECO:0000256" key="2">
    <source>
        <dbReference type="ARBA" id="ARBA00024198"/>
    </source>
</evidence>
<reference evidence="4 5" key="1">
    <citation type="submission" date="2021-02" db="EMBL/GenBank/DDBJ databases">
        <title>Plant Genome Project.</title>
        <authorList>
            <person name="Zhang R.-G."/>
        </authorList>
    </citation>
    <scope>NUCLEOTIDE SEQUENCE [LARGE SCALE GENOMIC DNA]</scope>
    <source>
        <tissue evidence="4">Leaves</tissue>
    </source>
</reference>
<evidence type="ECO:0000256" key="1">
    <source>
        <dbReference type="ARBA" id="ARBA00022604"/>
    </source>
</evidence>
<evidence type="ECO:0000256" key="3">
    <source>
        <dbReference type="SAM" id="MobiDB-lite"/>
    </source>
</evidence>
<dbReference type="PANTHER" id="PTHR34045">
    <property type="entry name" value="OS03G0406300 PROTEIN"/>
    <property type="match status" value="1"/>
</dbReference>
<feature type="compositionally biased region" description="Basic and acidic residues" evidence="3">
    <location>
        <begin position="264"/>
        <end position="275"/>
    </location>
</feature>
<sequence>MRMFNWIHNNKRNGACRHVSKKLDLVSSANHYIQKEPAACKEEFIDWPHGHGLLAIGTIGNTNLKEITDQKTNLEENPPSPQEDLTPEEEGILQNELDLLLSEDFRQVTSVADHQPEVAPNFSLDKFVVKQSRDDAVHSEEYSSNKQQDGHVQRSTSVVYNNNNNISRGKDICYDHNRGPAISKKTLSFLLKKMFVCRSGFPPAPSLRDPISESPMEKILRAILHKKIYPQSSTSSTTLSAKKYLENRHKPKSANYDEDDENDKGDNGSKWVKTDSEYIVLEI</sequence>
<dbReference type="InterPro" id="IPR044683">
    <property type="entry name" value="LAZY"/>
</dbReference>
<dbReference type="EMBL" id="JAFEMO010000004">
    <property type="protein sequence ID" value="KAH7572035.1"/>
    <property type="molecule type" value="Genomic_DNA"/>
</dbReference>
<evidence type="ECO:0000313" key="4">
    <source>
        <dbReference type="EMBL" id="KAH7572035.1"/>
    </source>
</evidence>
<keyword evidence="1" id="KW-0341">Growth regulation</keyword>
<feature type="region of interest" description="Disordered" evidence="3">
    <location>
        <begin position="234"/>
        <end position="275"/>
    </location>
</feature>